<name>A0AAE1G8H2_PETCI</name>
<organism evidence="1 2">
    <name type="scientific">Petrolisthes cinctipes</name>
    <name type="common">Flat porcelain crab</name>
    <dbReference type="NCBI Taxonomy" id="88211"/>
    <lineage>
        <taxon>Eukaryota</taxon>
        <taxon>Metazoa</taxon>
        <taxon>Ecdysozoa</taxon>
        <taxon>Arthropoda</taxon>
        <taxon>Crustacea</taxon>
        <taxon>Multicrustacea</taxon>
        <taxon>Malacostraca</taxon>
        <taxon>Eumalacostraca</taxon>
        <taxon>Eucarida</taxon>
        <taxon>Decapoda</taxon>
        <taxon>Pleocyemata</taxon>
        <taxon>Anomura</taxon>
        <taxon>Galatheoidea</taxon>
        <taxon>Porcellanidae</taxon>
        <taxon>Petrolisthes</taxon>
    </lineage>
</organism>
<proteinExistence type="predicted"/>
<dbReference type="Proteomes" id="UP001286313">
    <property type="component" value="Unassembled WGS sequence"/>
</dbReference>
<sequence length="91" mass="9914">MRELLNMAKGTPGDAGGLRGLLSLDRHPDLLSVFQSGSIEDDYEVEKEPIASSNQFLSSPRETIPCTKHNDKLNKITKQLTASHGNNQGGH</sequence>
<comment type="caution">
    <text evidence="1">The sequence shown here is derived from an EMBL/GenBank/DDBJ whole genome shotgun (WGS) entry which is preliminary data.</text>
</comment>
<protein>
    <submittedName>
        <fullName evidence="1">Uncharacterized protein</fullName>
    </submittedName>
</protein>
<reference evidence="1" key="1">
    <citation type="submission" date="2023-10" db="EMBL/GenBank/DDBJ databases">
        <title>Genome assemblies of two species of porcelain crab, Petrolisthes cinctipes and Petrolisthes manimaculis (Anomura: Porcellanidae).</title>
        <authorList>
            <person name="Angst P."/>
        </authorList>
    </citation>
    <scope>NUCLEOTIDE SEQUENCE</scope>
    <source>
        <strain evidence="1">PB745_01</strain>
        <tissue evidence="1">Gill</tissue>
    </source>
</reference>
<gene>
    <name evidence="1" type="ORF">Pcinc_008660</name>
</gene>
<dbReference type="EMBL" id="JAWQEG010000644">
    <property type="protein sequence ID" value="KAK3887224.1"/>
    <property type="molecule type" value="Genomic_DNA"/>
</dbReference>
<evidence type="ECO:0000313" key="1">
    <source>
        <dbReference type="EMBL" id="KAK3887224.1"/>
    </source>
</evidence>
<dbReference type="AlphaFoldDB" id="A0AAE1G8H2"/>
<evidence type="ECO:0000313" key="2">
    <source>
        <dbReference type="Proteomes" id="UP001286313"/>
    </source>
</evidence>
<accession>A0AAE1G8H2</accession>
<keyword evidence="2" id="KW-1185">Reference proteome</keyword>